<dbReference type="EMBL" id="JAEUBG010001550">
    <property type="protein sequence ID" value="KAH3686217.1"/>
    <property type="molecule type" value="Genomic_DNA"/>
</dbReference>
<organism evidence="4 5">
    <name type="scientific">Wickerhamomyces pijperi</name>
    <name type="common">Yeast</name>
    <name type="synonym">Pichia pijperi</name>
    <dbReference type="NCBI Taxonomy" id="599730"/>
    <lineage>
        <taxon>Eukaryota</taxon>
        <taxon>Fungi</taxon>
        <taxon>Dikarya</taxon>
        <taxon>Ascomycota</taxon>
        <taxon>Saccharomycotina</taxon>
        <taxon>Saccharomycetes</taxon>
        <taxon>Phaffomycetales</taxon>
        <taxon>Wickerhamomycetaceae</taxon>
        <taxon>Wickerhamomyces</taxon>
    </lineage>
</organism>
<comment type="caution">
    <text evidence="4">The sequence shown here is derived from an EMBL/GenBank/DDBJ whole genome shotgun (WGS) entry which is preliminary data.</text>
</comment>
<dbReference type="SUPFAM" id="SSF48371">
    <property type="entry name" value="ARM repeat"/>
    <property type="match status" value="1"/>
</dbReference>
<evidence type="ECO:0000256" key="1">
    <source>
        <dbReference type="ARBA" id="ARBA00004496"/>
    </source>
</evidence>
<dbReference type="PANTHER" id="PTHR45994">
    <property type="entry name" value="FI21225P1"/>
    <property type="match status" value="1"/>
</dbReference>
<comment type="subcellular location">
    <subcellularLocation>
        <location evidence="1">Cytoplasm</location>
    </subcellularLocation>
</comment>
<dbReference type="Gene3D" id="1.25.10.100">
    <property type="match status" value="1"/>
</dbReference>
<keyword evidence="5" id="KW-1185">Reference proteome</keyword>
<evidence type="ECO:0000259" key="3">
    <source>
        <dbReference type="Pfam" id="PF11701"/>
    </source>
</evidence>
<evidence type="ECO:0000256" key="2">
    <source>
        <dbReference type="ARBA" id="ARBA00022490"/>
    </source>
</evidence>
<dbReference type="Proteomes" id="UP000774326">
    <property type="component" value="Unassembled WGS sequence"/>
</dbReference>
<protein>
    <recommendedName>
        <fullName evidence="3">UNC-45/Cro1/She4 central domain-containing protein</fullName>
    </recommendedName>
</protein>
<keyword evidence="2" id="KW-0963">Cytoplasm</keyword>
<reference evidence="4" key="2">
    <citation type="submission" date="2021-01" db="EMBL/GenBank/DDBJ databases">
        <authorList>
            <person name="Schikora-Tamarit M.A."/>
        </authorList>
    </citation>
    <scope>NUCLEOTIDE SEQUENCE</scope>
    <source>
        <strain evidence="4">CBS2887</strain>
    </source>
</reference>
<dbReference type="GO" id="GO:0051879">
    <property type="term" value="F:Hsp90 protein binding"/>
    <property type="evidence" value="ECO:0007669"/>
    <property type="project" value="TreeGrafter"/>
</dbReference>
<dbReference type="PANTHER" id="PTHR45994:SF1">
    <property type="entry name" value="FI21225P1"/>
    <property type="match status" value="1"/>
</dbReference>
<accession>A0A9P8QAY9</accession>
<name>A0A9P8QAY9_WICPI</name>
<reference evidence="4" key="1">
    <citation type="journal article" date="2021" name="Open Biol.">
        <title>Shared evolutionary footprints suggest mitochondrial oxidative damage underlies multiple complex I losses in fungi.</title>
        <authorList>
            <person name="Schikora-Tamarit M.A."/>
            <person name="Marcet-Houben M."/>
            <person name="Nosek J."/>
            <person name="Gabaldon T."/>
        </authorList>
    </citation>
    <scope>NUCLEOTIDE SEQUENCE</scope>
    <source>
        <strain evidence="4">CBS2887</strain>
    </source>
</reference>
<sequence length="681" mass="78305">MATSTDISDSLSNLSLQNDVSRIDELHQNRSKTNKVVLAKQFNDILNREMIVKSHGKVLDILLCISDHRVFLRLLLIDESLTYVKLLKPYLKKDSEHLEDAIKLLDLLLQNFKYKYEHVSFIVPYVCPLIAEHKHQIEYILLRMYLFSKQELLNDLCVQFETLADLQSVLPSVTLLNLVFRLSPSTGRKLFESESCSEMLKLININSSKEQIVRSLELLNLVCGYKDMHVKIINGYLSYLKLGLDSTFIEIKLLTCVILAKLWLSDKNNLQDFKMEDILTFLLENFEYDYAIEALANLSLKTSIKKLLRQDDEFIFDLTKLLEDPKKTTPKLYGILSILTNLSELPPHENDNSEMAKLKRYAMAGLKEEKDDSREDIMKFNADLVERNIVRLLVKFSYPSSNLRSVILEFLTNLVDNHKATKLSCIKQGILSIGLLFFSADGCAMHHKVAAFKLIVSQTYWLTPEIIHPYIKDLVLKITPCLAWEEEQDITVRDQYYTLLTLTNICAVDGYFPENLWLVLDKFLVSENELLKKATFEIVSNLSGYEGNLVRLFNEENPSSAKRLGLVIEGTYSLNPDILCASLAALANGTVIPFITGSVFKNYPDLMHRLTTLIEPHAKSLEVIHRLVTIFQNILYGQDELFEVLKRDVTFRSGIEMLKNKYQSNNDISEIVIELDREMKQ</sequence>
<dbReference type="InterPro" id="IPR016024">
    <property type="entry name" value="ARM-type_fold"/>
</dbReference>
<evidence type="ECO:0000313" key="5">
    <source>
        <dbReference type="Proteomes" id="UP000774326"/>
    </source>
</evidence>
<dbReference type="Gene3D" id="1.25.10.10">
    <property type="entry name" value="Leucine-rich Repeat Variant"/>
    <property type="match status" value="1"/>
</dbReference>
<evidence type="ECO:0000313" key="4">
    <source>
        <dbReference type="EMBL" id="KAH3686217.1"/>
    </source>
</evidence>
<feature type="domain" description="UNC-45/Cro1/She4 central" evidence="3">
    <location>
        <begin position="117"/>
        <end position="262"/>
    </location>
</feature>
<proteinExistence type="predicted"/>
<dbReference type="Pfam" id="PF11701">
    <property type="entry name" value="UNC45-central"/>
    <property type="match status" value="1"/>
</dbReference>
<dbReference type="AlphaFoldDB" id="A0A9P8QAY9"/>
<dbReference type="GO" id="GO:0005737">
    <property type="term" value="C:cytoplasm"/>
    <property type="evidence" value="ECO:0007669"/>
    <property type="project" value="UniProtKB-SubCell"/>
</dbReference>
<gene>
    <name evidence="4" type="ORF">WICPIJ_002808</name>
</gene>
<dbReference type="InterPro" id="IPR011989">
    <property type="entry name" value="ARM-like"/>
</dbReference>
<dbReference type="OrthoDB" id="5574718at2759"/>
<dbReference type="InterPro" id="IPR024660">
    <property type="entry name" value="UCS_central_dom"/>
</dbReference>